<dbReference type="OrthoDB" id="59470at2759"/>
<proteinExistence type="predicted"/>
<evidence type="ECO:0000313" key="3">
    <source>
        <dbReference type="Proteomes" id="UP000332933"/>
    </source>
</evidence>
<organism evidence="2 3">
    <name type="scientific">Aphanomyces stellatus</name>
    <dbReference type="NCBI Taxonomy" id="120398"/>
    <lineage>
        <taxon>Eukaryota</taxon>
        <taxon>Sar</taxon>
        <taxon>Stramenopiles</taxon>
        <taxon>Oomycota</taxon>
        <taxon>Saprolegniomycetes</taxon>
        <taxon>Saprolegniales</taxon>
        <taxon>Verrucalvaceae</taxon>
        <taxon>Aphanomyces</taxon>
    </lineage>
</organism>
<dbReference type="PANTHER" id="PTHR47703">
    <property type="entry name" value="D-AMINOACID AMINOTRANSFERASE-LIKE PLP-DEPENDENT ENZYMES SUPERFAMILY PROTEIN"/>
    <property type="match status" value="1"/>
</dbReference>
<name>A0A485KRR0_9STRA</name>
<dbReference type="InterPro" id="IPR001544">
    <property type="entry name" value="Aminotrans_IV"/>
</dbReference>
<sequence length="328" mass="36230">MRRVIAAAKNGVAFPYEKDSSALVLSCPQGVYSSARTVHSKFIFALESHLKRLGASVHLATHVMTVGFPLVQPTKTILKDAGDDELAQLVKPRVLATLRAAMDDLKQQNAFSDDQEFKLTMIMQPFPTATKMTDVVANQGDIYCHVGVMCAKDAKNVRVEVAGQPRNNPLVKDLQWAKDREALYAAMSPNTEEIILMDPNTRWLYEGSQTNFYVVQNNRVVTAEEGILKGTMRDLVVESCAALGIPVELRSPRLDEVDEWSGAFLTSTSRVLMPIKTFAYPAKEEGGHSGSAKKPTAEKVWPSTCSIIDRLSAHMFKTVQTHATKVFD</sequence>
<dbReference type="InterPro" id="IPR036038">
    <property type="entry name" value="Aminotransferase-like"/>
</dbReference>
<dbReference type="Pfam" id="PF01063">
    <property type="entry name" value="Aminotran_4"/>
    <property type="match status" value="1"/>
</dbReference>
<accession>A0A485KRR0</accession>
<dbReference type="PANTHER" id="PTHR47703:SF2">
    <property type="entry name" value="D-AMINOACID AMINOTRANSFERASE-LIKE PLP-DEPENDENT ENZYMES SUPERFAMILY PROTEIN"/>
    <property type="match status" value="1"/>
</dbReference>
<keyword evidence="3" id="KW-1185">Reference proteome</keyword>
<dbReference type="GO" id="GO:0003824">
    <property type="term" value="F:catalytic activity"/>
    <property type="evidence" value="ECO:0007669"/>
    <property type="project" value="InterPro"/>
</dbReference>
<gene>
    <name evidence="2" type="primary">Aste57867_10790</name>
    <name evidence="1" type="ORF">As57867_010750</name>
    <name evidence="2" type="ORF">ASTE57867_10790</name>
</gene>
<dbReference type="InterPro" id="IPR043132">
    <property type="entry name" value="BCAT-like_C"/>
</dbReference>
<dbReference type="SUPFAM" id="SSF56752">
    <property type="entry name" value="D-aminoacid aminotransferase-like PLP-dependent enzymes"/>
    <property type="match status" value="1"/>
</dbReference>
<dbReference type="EMBL" id="CAADRA010005250">
    <property type="protein sequence ID" value="VFT87659.1"/>
    <property type="molecule type" value="Genomic_DNA"/>
</dbReference>
<reference evidence="2 3" key="1">
    <citation type="submission" date="2019-03" db="EMBL/GenBank/DDBJ databases">
        <authorList>
            <person name="Gaulin E."/>
            <person name="Dumas B."/>
        </authorList>
    </citation>
    <scope>NUCLEOTIDE SEQUENCE [LARGE SCALE GENOMIC DNA]</scope>
    <source>
        <strain evidence="2">CBS 568.67</strain>
    </source>
</reference>
<reference evidence="1" key="2">
    <citation type="submission" date="2019-06" db="EMBL/GenBank/DDBJ databases">
        <title>Genomics analysis of Aphanomyces spp. identifies a new class of oomycete effector associated with host adaptation.</title>
        <authorList>
            <person name="Gaulin E."/>
        </authorList>
    </citation>
    <scope>NUCLEOTIDE SEQUENCE</scope>
    <source>
        <strain evidence="1">CBS 578.67</strain>
    </source>
</reference>
<evidence type="ECO:0000313" key="2">
    <source>
        <dbReference type="EMBL" id="VFT87659.1"/>
    </source>
</evidence>
<dbReference type="AlphaFoldDB" id="A0A485KRR0"/>
<dbReference type="Gene3D" id="3.20.10.10">
    <property type="entry name" value="D-amino Acid Aminotransferase, subunit A, domain 2"/>
    <property type="match status" value="1"/>
</dbReference>
<protein>
    <submittedName>
        <fullName evidence="2">Aste57867_10790 protein</fullName>
    </submittedName>
</protein>
<dbReference type="EMBL" id="VJMH01005229">
    <property type="protein sequence ID" value="KAF0698596.1"/>
    <property type="molecule type" value="Genomic_DNA"/>
</dbReference>
<dbReference type="Proteomes" id="UP000332933">
    <property type="component" value="Unassembled WGS sequence"/>
</dbReference>
<evidence type="ECO:0000313" key="1">
    <source>
        <dbReference type="EMBL" id="KAF0698596.1"/>
    </source>
</evidence>